<evidence type="ECO:0000313" key="3">
    <source>
        <dbReference type="Proteomes" id="UP000593567"/>
    </source>
</evidence>
<feature type="region of interest" description="Disordered" evidence="1">
    <location>
        <begin position="1"/>
        <end position="29"/>
    </location>
</feature>
<keyword evidence="3" id="KW-1185">Reference proteome</keyword>
<comment type="caution">
    <text evidence="2">The sequence shown here is derived from an EMBL/GenBank/DDBJ whole genome shotgun (WGS) entry which is preliminary data.</text>
</comment>
<dbReference type="AlphaFoldDB" id="A0A7J7KFI5"/>
<protein>
    <submittedName>
        <fullName evidence="2">Uncharacterized protein</fullName>
    </submittedName>
</protein>
<evidence type="ECO:0000313" key="2">
    <source>
        <dbReference type="EMBL" id="KAF6037419.1"/>
    </source>
</evidence>
<proteinExistence type="predicted"/>
<accession>A0A7J7KFI5</accession>
<organism evidence="2 3">
    <name type="scientific">Bugula neritina</name>
    <name type="common">Brown bryozoan</name>
    <name type="synonym">Sertularia neritina</name>
    <dbReference type="NCBI Taxonomy" id="10212"/>
    <lineage>
        <taxon>Eukaryota</taxon>
        <taxon>Metazoa</taxon>
        <taxon>Spiralia</taxon>
        <taxon>Lophotrochozoa</taxon>
        <taxon>Bryozoa</taxon>
        <taxon>Gymnolaemata</taxon>
        <taxon>Cheilostomatida</taxon>
        <taxon>Flustrina</taxon>
        <taxon>Buguloidea</taxon>
        <taxon>Bugulidae</taxon>
        <taxon>Bugula</taxon>
    </lineage>
</organism>
<name>A0A7J7KFI5_BUGNE</name>
<reference evidence="2" key="1">
    <citation type="submission" date="2020-06" db="EMBL/GenBank/DDBJ databases">
        <title>Draft genome of Bugula neritina, a colonial animal packing powerful symbionts and potential medicines.</title>
        <authorList>
            <person name="Rayko M."/>
        </authorList>
    </citation>
    <scope>NUCLEOTIDE SEQUENCE [LARGE SCALE GENOMIC DNA]</scope>
    <source>
        <strain evidence="2">Kwan_BN1</strain>
    </source>
</reference>
<evidence type="ECO:0000256" key="1">
    <source>
        <dbReference type="SAM" id="MobiDB-lite"/>
    </source>
</evidence>
<gene>
    <name evidence="2" type="ORF">EB796_004270</name>
</gene>
<sequence length="97" mass="11375">MFESQRLDRNSTAQESHYSGKRISGGHGYGSPIYITAAVVRDSDRNLVPDVRITQIRQEFRNARKLLQWKNDFWCSVTVLERDRDTAMVRRFISQQL</sequence>
<dbReference type="EMBL" id="VXIV02000572">
    <property type="protein sequence ID" value="KAF6037419.1"/>
    <property type="molecule type" value="Genomic_DNA"/>
</dbReference>
<dbReference type="Proteomes" id="UP000593567">
    <property type="component" value="Unassembled WGS sequence"/>
</dbReference>